<dbReference type="InterPro" id="IPR051909">
    <property type="entry name" value="MFP_Cation_Efflux"/>
</dbReference>
<evidence type="ECO:0000256" key="2">
    <source>
        <dbReference type="SAM" id="MobiDB-lite"/>
    </source>
</evidence>
<feature type="region of interest" description="Disordered" evidence="2">
    <location>
        <begin position="33"/>
        <end position="57"/>
    </location>
</feature>
<dbReference type="GO" id="GO:0015679">
    <property type="term" value="P:plasma membrane copper ion transport"/>
    <property type="evidence" value="ECO:0007669"/>
    <property type="project" value="TreeGrafter"/>
</dbReference>
<dbReference type="InterPro" id="IPR058649">
    <property type="entry name" value="CzcB_C"/>
</dbReference>
<accession>A0A6N4RCB9</accession>
<name>A0A6N4RCB9_BLAVI</name>
<dbReference type="Gene3D" id="2.40.420.20">
    <property type="match status" value="1"/>
</dbReference>
<dbReference type="Gene3D" id="2.40.50.100">
    <property type="match status" value="1"/>
</dbReference>
<dbReference type="PROSITE" id="PS51257">
    <property type="entry name" value="PROKAR_LIPOPROTEIN"/>
    <property type="match status" value="1"/>
</dbReference>
<dbReference type="Pfam" id="PF25954">
    <property type="entry name" value="Beta-barrel_RND_2"/>
    <property type="match status" value="1"/>
</dbReference>
<dbReference type="EMBL" id="VAFM01000001">
    <property type="protein sequence ID" value="TKW61377.1"/>
    <property type="molecule type" value="Genomic_DNA"/>
</dbReference>
<feature type="domain" description="CzcB-like barrel-sandwich hybrid" evidence="4">
    <location>
        <begin position="97"/>
        <end position="168"/>
    </location>
</feature>
<keyword evidence="1" id="KW-0813">Transport</keyword>
<feature type="compositionally biased region" description="Basic and acidic residues" evidence="2">
    <location>
        <begin position="36"/>
        <end position="55"/>
    </location>
</feature>
<dbReference type="PANTHER" id="PTHR30097:SF4">
    <property type="entry name" value="SLR6042 PROTEIN"/>
    <property type="match status" value="1"/>
</dbReference>
<dbReference type="Gene3D" id="2.40.30.170">
    <property type="match status" value="1"/>
</dbReference>
<feature type="domain" description="CusB-like beta-barrel" evidence="3">
    <location>
        <begin position="175"/>
        <end position="242"/>
    </location>
</feature>
<reference evidence="6 7" key="1">
    <citation type="journal article" date="2017" name="Nat. Commun.">
        <title>In situ click chemistry generation of cyclooxygenase-2 inhibitors.</title>
        <authorList>
            <person name="Bhardwaj A."/>
            <person name="Kaur J."/>
            <person name="Wuest M."/>
            <person name="Wuest F."/>
        </authorList>
    </citation>
    <scope>NUCLEOTIDE SEQUENCE [LARGE SCALE GENOMIC DNA]</scope>
    <source>
        <strain evidence="6">S2_018_000_R2_106</strain>
    </source>
</reference>
<evidence type="ECO:0000313" key="6">
    <source>
        <dbReference type="EMBL" id="TKW61377.1"/>
    </source>
</evidence>
<dbReference type="GO" id="GO:0060003">
    <property type="term" value="P:copper ion export"/>
    <property type="evidence" value="ECO:0007669"/>
    <property type="project" value="TreeGrafter"/>
</dbReference>
<evidence type="ECO:0000259" key="4">
    <source>
        <dbReference type="Pfam" id="PF25973"/>
    </source>
</evidence>
<dbReference type="Proteomes" id="UP000320948">
    <property type="component" value="Unassembled WGS sequence"/>
</dbReference>
<comment type="caution">
    <text evidence="6">The sequence shown here is derived from an EMBL/GenBank/DDBJ whole genome shotgun (WGS) entry which is preliminary data.</text>
</comment>
<organism evidence="6 7">
    <name type="scientific">Blastochloris viridis</name>
    <name type="common">Rhodopseudomonas viridis</name>
    <dbReference type="NCBI Taxonomy" id="1079"/>
    <lineage>
        <taxon>Bacteria</taxon>
        <taxon>Pseudomonadati</taxon>
        <taxon>Pseudomonadota</taxon>
        <taxon>Alphaproteobacteria</taxon>
        <taxon>Hyphomicrobiales</taxon>
        <taxon>Blastochloridaceae</taxon>
        <taxon>Blastochloris</taxon>
    </lineage>
</organism>
<dbReference type="GO" id="GO:0030313">
    <property type="term" value="C:cell envelope"/>
    <property type="evidence" value="ECO:0007669"/>
    <property type="project" value="TreeGrafter"/>
</dbReference>
<proteinExistence type="predicted"/>
<dbReference type="AlphaFoldDB" id="A0A6N4RCB9"/>
<evidence type="ECO:0000259" key="5">
    <source>
        <dbReference type="Pfam" id="PF25975"/>
    </source>
</evidence>
<evidence type="ECO:0000313" key="7">
    <source>
        <dbReference type="Proteomes" id="UP000320948"/>
    </source>
</evidence>
<dbReference type="InterPro" id="IPR058792">
    <property type="entry name" value="Beta-barrel_RND_2"/>
</dbReference>
<dbReference type="Pfam" id="PF25973">
    <property type="entry name" value="BSH_CzcB"/>
    <property type="match status" value="1"/>
</dbReference>
<feature type="domain" description="CzcB-like C-terminal circularly permuted SH3-like" evidence="5">
    <location>
        <begin position="254"/>
        <end position="314"/>
    </location>
</feature>
<dbReference type="InterPro" id="IPR058647">
    <property type="entry name" value="BSH_CzcB-like"/>
</dbReference>
<sequence>MKPHTLIFIAIALAVAGSGCWYFKHTDMNAIAPAEGPDHAEADEHGHADEGHGDEASTTLSDEVAKAAGITVETAGPAALAERLPLRGKIILNPETSAEVKARFAGVVKRVRATLGQTVTKGEALATVESNDSLQTYAVTSPLSGVVLARSVNVGDTAAEQPLFTVANLATVTAELHVFPQDISRVRVGQTVQVQSVDGSVEGTGTIKALLPTTDADTQTVQVWVTLPNSDARWRAGMAVQAGAVVGEDQQVALAVKNTALQTLNNQTVVFVKEGETYAAHPIKPGRTDGVMTEVLEGLEAGDSYVATNSFIVKADIGKASAEHSH</sequence>
<dbReference type="SUPFAM" id="SSF111369">
    <property type="entry name" value="HlyD-like secretion proteins"/>
    <property type="match status" value="1"/>
</dbReference>
<evidence type="ECO:0000259" key="3">
    <source>
        <dbReference type="Pfam" id="PF25954"/>
    </source>
</evidence>
<dbReference type="Pfam" id="PF25975">
    <property type="entry name" value="CzcB_C"/>
    <property type="match status" value="1"/>
</dbReference>
<evidence type="ECO:0000256" key="1">
    <source>
        <dbReference type="ARBA" id="ARBA00022448"/>
    </source>
</evidence>
<gene>
    <name evidence="6" type="ORF">DI628_01765</name>
</gene>
<protein>
    <submittedName>
        <fullName evidence="6">HlyD family efflux transporter periplasmic adaptor subunit</fullName>
    </submittedName>
</protein>
<dbReference type="PANTHER" id="PTHR30097">
    <property type="entry name" value="CATION EFFLUX SYSTEM PROTEIN CUSB"/>
    <property type="match status" value="1"/>
</dbReference>